<comment type="caution">
    <text evidence="1">The sequence shown here is derived from an EMBL/GenBank/DDBJ whole genome shotgun (WGS) entry which is preliminary data.</text>
</comment>
<proteinExistence type="predicted"/>
<dbReference type="AlphaFoldDB" id="A0A7X2MVM2"/>
<accession>A0A7X2MVM2</accession>
<reference evidence="1 2" key="1">
    <citation type="submission" date="2019-08" db="EMBL/GenBank/DDBJ databases">
        <title>In-depth cultivation of the pig gut microbiome towards novel bacterial diversity and tailored functional studies.</title>
        <authorList>
            <person name="Wylensek D."/>
            <person name="Hitch T.C.A."/>
            <person name="Clavel T."/>
        </authorList>
    </citation>
    <scope>NUCLEOTIDE SEQUENCE [LARGE SCALE GENOMIC DNA]</scope>
    <source>
        <strain evidence="1 2">WCA-383-APC-5B</strain>
    </source>
</reference>
<dbReference type="InterPro" id="IPR017342">
    <property type="entry name" value="S-AdoMet-dep_Met_synth_prd"/>
</dbReference>
<dbReference type="InterPro" id="IPR037010">
    <property type="entry name" value="VitB12-dep_Met_synth_activ_sf"/>
</dbReference>
<dbReference type="SUPFAM" id="SSF56507">
    <property type="entry name" value="Methionine synthase activation domain-like"/>
    <property type="match status" value="1"/>
</dbReference>
<evidence type="ECO:0000313" key="1">
    <source>
        <dbReference type="EMBL" id="MSR89874.1"/>
    </source>
</evidence>
<dbReference type="Proteomes" id="UP000460287">
    <property type="component" value="Unassembled WGS sequence"/>
</dbReference>
<name>A0A7X2MVM2_9CLOT</name>
<dbReference type="GO" id="GO:0008705">
    <property type="term" value="F:methionine synthase activity"/>
    <property type="evidence" value="ECO:0007669"/>
    <property type="project" value="InterPro"/>
</dbReference>
<dbReference type="Gene3D" id="3.40.109.40">
    <property type="match status" value="1"/>
</dbReference>
<organism evidence="1 2">
    <name type="scientific">Inconstantimicrobium porci</name>
    <dbReference type="NCBI Taxonomy" id="2652291"/>
    <lineage>
        <taxon>Bacteria</taxon>
        <taxon>Bacillati</taxon>
        <taxon>Bacillota</taxon>
        <taxon>Clostridia</taxon>
        <taxon>Eubacteriales</taxon>
        <taxon>Clostridiaceae</taxon>
        <taxon>Inconstantimicrobium</taxon>
    </lineage>
</organism>
<gene>
    <name evidence="1" type="ORF">FYJ33_00220</name>
</gene>
<dbReference type="EMBL" id="VULX01000001">
    <property type="protein sequence ID" value="MSR89874.1"/>
    <property type="molecule type" value="Genomic_DNA"/>
</dbReference>
<protein>
    <submittedName>
        <fullName evidence="1">Methionine synthase</fullName>
    </submittedName>
</protein>
<dbReference type="PIRSF" id="PIRSF037984">
    <property type="entry name" value="Met_synth_TM0269_prd"/>
    <property type="match status" value="1"/>
</dbReference>
<keyword evidence="2" id="KW-1185">Reference proteome</keyword>
<evidence type="ECO:0000313" key="2">
    <source>
        <dbReference type="Proteomes" id="UP000460287"/>
    </source>
</evidence>
<sequence length="228" mass="25705">MNKDNIIMDKSEVLRYMGYKGQKIDDILDKTIDSAIEEIKEISNPKYIYKDYSLGKTDGIITFENSSISLSGNSINKHLKNSTIAVVMSATLGNIVDAKIRYYEKIDMQKAIILDACATEFIEKICDYVEEEIRDKFKNQGRITFRYSPGYGDLTLDCQKSIIESLRADKFIGLTCNRCNLLIPRKSVTAIIGIVDNGKDISNIKGCEYCKLNKTCAFRKGGKVCGNR</sequence>
<dbReference type="RefSeq" id="WP_206046569.1">
    <property type="nucleotide sequence ID" value="NZ_JAQXTV010000075.1"/>
</dbReference>